<name>A0A411YJK1_9ACTN</name>
<dbReference type="Pfam" id="PF13672">
    <property type="entry name" value="PP2C_2"/>
    <property type="match status" value="1"/>
</dbReference>
<evidence type="ECO:0000313" key="3">
    <source>
        <dbReference type="EMBL" id="QBI21319.1"/>
    </source>
</evidence>
<dbReference type="SMART" id="SM00331">
    <property type="entry name" value="PP2C_SIG"/>
    <property type="match status" value="1"/>
</dbReference>
<feature type="region of interest" description="Disordered" evidence="1">
    <location>
        <begin position="57"/>
        <end position="76"/>
    </location>
</feature>
<protein>
    <submittedName>
        <fullName evidence="3">Serine/threonine-protein phosphatase</fullName>
    </submittedName>
</protein>
<dbReference type="SMART" id="SM00332">
    <property type="entry name" value="PP2Cc"/>
    <property type="match status" value="1"/>
</dbReference>
<dbReference type="Proteomes" id="UP000291469">
    <property type="component" value="Chromosome"/>
</dbReference>
<dbReference type="InterPro" id="IPR015655">
    <property type="entry name" value="PP2C"/>
</dbReference>
<dbReference type="InterPro" id="IPR036457">
    <property type="entry name" value="PPM-type-like_dom_sf"/>
</dbReference>
<keyword evidence="4" id="KW-1185">Reference proteome</keyword>
<dbReference type="EMBL" id="CP036402">
    <property type="protein sequence ID" value="QBI21319.1"/>
    <property type="molecule type" value="Genomic_DNA"/>
</dbReference>
<feature type="domain" description="PPM-type phosphatase" evidence="2">
    <location>
        <begin position="72"/>
        <end position="316"/>
    </location>
</feature>
<dbReference type="KEGG" id="erz:ER308_18240"/>
<dbReference type="CDD" id="cd00143">
    <property type="entry name" value="PP2Cc"/>
    <property type="match status" value="1"/>
</dbReference>
<reference evidence="3 4" key="1">
    <citation type="submission" date="2019-01" db="EMBL/GenBank/DDBJ databases">
        <title>Egibacter rhizosphaerae EGI 80759T.</title>
        <authorList>
            <person name="Chen D.-D."/>
            <person name="Tian Y."/>
            <person name="Jiao J.-Y."/>
            <person name="Zhang X.-T."/>
            <person name="Zhang Y.-G."/>
            <person name="Zhang Y."/>
            <person name="Xiao M."/>
            <person name="Shu W.-S."/>
            <person name="Li W.-J."/>
        </authorList>
    </citation>
    <scope>NUCLEOTIDE SEQUENCE [LARGE SCALE GENOMIC DNA]</scope>
    <source>
        <strain evidence="3 4">EGI 80759</strain>
    </source>
</reference>
<dbReference type="PROSITE" id="PS51746">
    <property type="entry name" value="PPM_2"/>
    <property type="match status" value="1"/>
</dbReference>
<feature type="compositionally biased region" description="Basic and acidic residues" evidence="1">
    <location>
        <begin position="60"/>
        <end position="76"/>
    </location>
</feature>
<sequence>MARRSTSADHGALTRARRAPPFGALNWMDDRRCPDCPAGRASGNGCPGITLRMTNEAETQDTRPRGCGREPEAHERGDRIAGRTHIGHVRPNNEDGFVCGSSVVAVADGVGGHVAGDVASGLALQPLAALEQRLARGDWPEDPHRALVEAAEEANRRVSDEALRNPSYLGMGTTLTAGLLADGRLYLAHVGDSRAYRWRAADGLRQLTTDHTVVGEAVAAGHMSANEADTHPERSILTRVVGTESEIEVDKPDPADLSPGDRVLLCSDGLIEAINEAGIARCLEADQPADGLAEALIDAALAGEAPDNVTVVVAAV</sequence>
<dbReference type="Gene3D" id="3.60.40.10">
    <property type="entry name" value="PPM-type phosphatase domain"/>
    <property type="match status" value="1"/>
</dbReference>
<dbReference type="GO" id="GO:0004722">
    <property type="term" value="F:protein serine/threonine phosphatase activity"/>
    <property type="evidence" value="ECO:0007669"/>
    <property type="project" value="InterPro"/>
</dbReference>
<dbReference type="InterPro" id="IPR001932">
    <property type="entry name" value="PPM-type_phosphatase-like_dom"/>
</dbReference>
<accession>A0A411YJK1</accession>
<dbReference type="AlphaFoldDB" id="A0A411YJK1"/>
<dbReference type="PANTHER" id="PTHR47992">
    <property type="entry name" value="PROTEIN PHOSPHATASE"/>
    <property type="match status" value="1"/>
</dbReference>
<evidence type="ECO:0000313" key="4">
    <source>
        <dbReference type="Proteomes" id="UP000291469"/>
    </source>
</evidence>
<evidence type="ECO:0000259" key="2">
    <source>
        <dbReference type="PROSITE" id="PS51746"/>
    </source>
</evidence>
<gene>
    <name evidence="3" type="ORF">ER308_18240</name>
</gene>
<proteinExistence type="predicted"/>
<organism evidence="3 4">
    <name type="scientific">Egibacter rhizosphaerae</name>
    <dbReference type="NCBI Taxonomy" id="1670831"/>
    <lineage>
        <taxon>Bacteria</taxon>
        <taxon>Bacillati</taxon>
        <taxon>Actinomycetota</taxon>
        <taxon>Nitriliruptoria</taxon>
        <taxon>Egibacterales</taxon>
        <taxon>Egibacteraceae</taxon>
        <taxon>Egibacter</taxon>
    </lineage>
</organism>
<dbReference type="OrthoDB" id="9801841at2"/>
<evidence type="ECO:0000256" key="1">
    <source>
        <dbReference type="SAM" id="MobiDB-lite"/>
    </source>
</evidence>
<dbReference type="SUPFAM" id="SSF81606">
    <property type="entry name" value="PP2C-like"/>
    <property type="match status" value="1"/>
</dbReference>